<reference evidence="1" key="2">
    <citation type="submission" date="2020-05" db="UniProtKB">
        <authorList>
            <consortium name="EnsemblMetazoa"/>
        </authorList>
    </citation>
    <scope>IDENTIFICATION</scope>
    <source>
        <strain evidence="1">FAR1</strain>
    </source>
</reference>
<dbReference type="Proteomes" id="UP000075886">
    <property type="component" value="Unassembled WGS sequence"/>
</dbReference>
<name>A0A182QKI7_9DIPT</name>
<dbReference type="EMBL" id="AXCN02000966">
    <property type="status" value="NOT_ANNOTATED_CDS"/>
    <property type="molecule type" value="Genomic_DNA"/>
</dbReference>
<proteinExistence type="predicted"/>
<dbReference type="EnsemblMetazoa" id="AFAF012076-RA">
    <property type="protein sequence ID" value="AFAF012076-PA"/>
    <property type="gene ID" value="AFAF012076"/>
</dbReference>
<dbReference type="VEuPathDB" id="VectorBase:AFAF012076"/>
<organism evidence="1 2">
    <name type="scientific">Anopheles farauti</name>
    <dbReference type="NCBI Taxonomy" id="69004"/>
    <lineage>
        <taxon>Eukaryota</taxon>
        <taxon>Metazoa</taxon>
        <taxon>Ecdysozoa</taxon>
        <taxon>Arthropoda</taxon>
        <taxon>Hexapoda</taxon>
        <taxon>Insecta</taxon>
        <taxon>Pterygota</taxon>
        <taxon>Neoptera</taxon>
        <taxon>Endopterygota</taxon>
        <taxon>Diptera</taxon>
        <taxon>Nematocera</taxon>
        <taxon>Culicoidea</taxon>
        <taxon>Culicidae</taxon>
        <taxon>Anophelinae</taxon>
        <taxon>Anopheles</taxon>
    </lineage>
</organism>
<keyword evidence="2" id="KW-1185">Reference proteome</keyword>
<reference evidence="2" key="1">
    <citation type="submission" date="2014-01" db="EMBL/GenBank/DDBJ databases">
        <title>The Genome Sequence of Anopheles farauti FAR1 (V2).</title>
        <authorList>
            <consortium name="The Broad Institute Genomics Platform"/>
            <person name="Neafsey D.E."/>
            <person name="Besansky N."/>
            <person name="Howell P."/>
            <person name="Walton C."/>
            <person name="Young S.K."/>
            <person name="Zeng Q."/>
            <person name="Gargeya S."/>
            <person name="Fitzgerald M."/>
            <person name="Haas B."/>
            <person name="Abouelleil A."/>
            <person name="Allen A.W."/>
            <person name="Alvarado L."/>
            <person name="Arachchi H.M."/>
            <person name="Berlin A.M."/>
            <person name="Chapman S.B."/>
            <person name="Gainer-Dewar J."/>
            <person name="Goldberg J."/>
            <person name="Griggs A."/>
            <person name="Gujja S."/>
            <person name="Hansen M."/>
            <person name="Howarth C."/>
            <person name="Imamovic A."/>
            <person name="Ireland A."/>
            <person name="Larimer J."/>
            <person name="McCowan C."/>
            <person name="Murphy C."/>
            <person name="Pearson M."/>
            <person name="Poon T.W."/>
            <person name="Priest M."/>
            <person name="Roberts A."/>
            <person name="Saif S."/>
            <person name="Shea T."/>
            <person name="Sisk P."/>
            <person name="Sykes S."/>
            <person name="Wortman J."/>
            <person name="Nusbaum C."/>
            <person name="Birren B."/>
        </authorList>
    </citation>
    <scope>NUCLEOTIDE SEQUENCE [LARGE SCALE GENOMIC DNA]</scope>
    <source>
        <strain evidence="2">FAR1</strain>
    </source>
</reference>
<evidence type="ECO:0000313" key="2">
    <source>
        <dbReference type="Proteomes" id="UP000075886"/>
    </source>
</evidence>
<protein>
    <submittedName>
        <fullName evidence="1">Uncharacterized protein</fullName>
    </submittedName>
</protein>
<accession>A0A182QKI7</accession>
<dbReference type="AlphaFoldDB" id="A0A182QKI7"/>
<sequence>MVTLVDPEKETIPAIYNTPPQPPVKILRETRPISEKESMQVSEDMQQSESYTLSYYRPVYYPGVYYSILHNVFAKIASSGARSAAWTLMDLKCHNTQFSGSGSSTSSSERLVLLGADVDVSVDSEEEEEDWDWELTGVSEPDTFRLPVYAVGFASSEEEDDE</sequence>
<evidence type="ECO:0000313" key="1">
    <source>
        <dbReference type="EnsemblMetazoa" id="AFAF012076-PA"/>
    </source>
</evidence>